<name>A0ACB8TY73_9APHY</name>
<gene>
    <name evidence="1" type="ORF">BDY19DRAFT_995563</name>
</gene>
<reference evidence="1" key="1">
    <citation type="journal article" date="2021" name="Environ. Microbiol.">
        <title>Gene family expansions and transcriptome signatures uncover fungal adaptations to wood decay.</title>
        <authorList>
            <person name="Hage H."/>
            <person name="Miyauchi S."/>
            <person name="Viragh M."/>
            <person name="Drula E."/>
            <person name="Min B."/>
            <person name="Chaduli D."/>
            <person name="Navarro D."/>
            <person name="Favel A."/>
            <person name="Norest M."/>
            <person name="Lesage-Meessen L."/>
            <person name="Balint B."/>
            <person name="Merenyi Z."/>
            <person name="de Eugenio L."/>
            <person name="Morin E."/>
            <person name="Martinez A.T."/>
            <person name="Baldrian P."/>
            <person name="Stursova M."/>
            <person name="Martinez M.J."/>
            <person name="Novotny C."/>
            <person name="Magnuson J.K."/>
            <person name="Spatafora J.W."/>
            <person name="Maurice S."/>
            <person name="Pangilinan J."/>
            <person name="Andreopoulos W."/>
            <person name="LaButti K."/>
            <person name="Hundley H."/>
            <person name="Na H."/>
            <person name="Kuo A."/>
            <person name="Barry K."/>
            <person name="Lipzen A."/>
            <person name="Henrissat B."/>
            <person name="Riley R."/>
            <person name="Ahrendt S."/>
            <person name="Nagy L.G."/>
            <person name="Grigoriev I.V."/>
            <person name="Martin F."/>
            <person name="Rosso M.N."/>
        </authorList>
    </citation>
    <scope>NUCLEOTIDE SEQUENCE</scope>
    <source>
        <strain evidence="1">CBS 384.51</strain>
    </source>
</reference>
<evidence type="ECO:0000313" key="2">
    <source>
        <dbReference type="Proteomes" id="UP001055072"/>
    </source>
</evidence>
<evidence type="ECO:0000313" key="1">
    <source>
        <dbReference type="EMBL" id="KAI0086819.1"/>
    </source>
</evidence>
<dbReference type="Proteomes" id="UP001055072">
    <property type="component" value="Unassembled WGS sequence"/>
</dbReference>
<proteinExistence type="predicted"/>
<organism evidence="1 2">
    <name type="scientific">Irpex rosettiformis</name>
    <dbReference type="NCBI Taxonomy" id="378272"/>
    <lineage>
        <taxon>Eukaryota</taxon>
        <taxon>Fungi</taxon>
        <taxon>Dikarya</taxon>
        <taxon>Basidiomycota</taxon>
        <taxon>Agaricomycotina</taxon>
        <taxon>Agaricomycetes</taxon>
        <taxon>Polyporales</taxon>
        <taxon>Irpicaceae</taxon>
        <taxon>Irpex</taxon>
    </lineage>
</organism>
<comment type="caution">
    <text evidence="1">The sequence shown here is derived from an EMBL/GenBank/DDBJ whole genome shotgun (WGS) entry which is preliminary data.</text>
</comment>
<protein>
    <submittedName>
        <fullName evidence="1">Uncharacterized protein</fullName>
    </submittedName>
</protein>
<dbReference type="EMBL" id="MU274921">
    <property type="protein sequence ID" value="KAI0086819.1"/>
    <property type="molecule type" value="Genomic_DNA"/>
</dbReference>
<accession>A0ACB8TY73</accession>
<sequence>MREVTNLTVSHLSPLISYVPGMLWSDGGQDPLKADYQGKGYHSTNSSEGQGRLFFTWVGTDIWVYGGYRERLGPYRVSIDGKHHRDFDGFQEGDNQTADAVLFNSTDLKLNNSEHHMEITNVGHGDGRLDGVFDINRIVYEHNANNRTNISASDPHCQWSTSNNSSMVTWIPTEDSMTAYSSSAHMNITFSGEEMIVVRGGHPTQSNFLGTGIFLYGAIAPSSSPFVVAVDGVPQVMHPNPQVNSSATEPQLLFVYEGIQSGPHTLAVWNNPVHSLQAGAPTTLNIHHALVFESSQNHPQSPDSQHNNMVISIVTGTVVIVILALLVLLIWQTRRRHIRKRRKYTPQPFTLKVPSPASAPRSPHILPRRLSAALSRLTSRIQDPLSGYNSLAGDSNIATQATTPSEVQEYYDDFSPTATAVMIPSRRNTAQIMPGPGKSVARSMRATIHIASQESSVAAELPDAPLLPPPIAAVGQGPGHAGTWPSDNQRSITSRAL</sequence>
<keyword evidence="2" id="KW-1185">Reference proteome</keyword>